<reference evidence="2" key="1">
    <citation type="submission" date="2021-06" db="EMBL/GenBank/DDBJ databases">
        <authorList>
            <person name="Kallberg Y."/>
            <person name="Tangrot J."/>
            <person name="Rosling A."/>
        </authorList>
    </citation>
    <scope>NUCLEOTIDE SEQUENCE</scope>
    <source>
        <strain evidence="2">MA453B</strain>
    </source>
</reference>
<dbReference type="AlphaFoldDB" id="A0A9N9JPZ4"/>
<proteinExistence type="predicted"/>
<accession>A0A9N9JPZ4</accession>
<organism evidence="2 3">
    <name type="scientific">Dentiscutata erythropus</name>
    <dbReference type="NCBI Taxonomy" id="1348616"/>
    <lineage>
        <taxon>Eukaryota</taxon>
        <taxon>Fungi</taxon>
        <taxon>Fungi incertae sedis</taxon>
        <taxon>Mucoromycota</taxon>
        <taxon>Glomeromycotina</taxon>
        <taxon>Glomeromycetes</taxon>
        <taxon>Diversisporales</taxon>
        <taxon>Gigasporaceae</taxon>
        <taxon>Dentiscutata</taxon>
    </lineage>
</organism>
<comment type="caution">
    <text evidence="2">The sequence shown here is derived from an EMBL/GenBank/DDBJ whole genome shotgun (WGS) entry which is preliminary data.</text>
</comment>
<name>A0A9N9JPZ4_9GLOM</name>
<dbReference type="Proteomes" id="UP000789405">
    <property type="component" value="Unassembled WGS sequence"/>
</dbReference>
<sequence length="224" mass="26283">MSTLAKSSKTSEYQKELSRNRQKRFRDKKNKNNTLFTIIDFEKLKCLLTTEIPTIVIKPLYTNPNLINICPNRRPYPSRIKTLRYDMRRMDQTCRYCKAKFWILEKNQNSGLAFPRFSVCCVNGKVKLPFLFQPPPHLLELYTLNTLLASEFQKNVRGYNTVLACTFFGSNSIVIRKRQLSSICSIYIYDTAYEVENHLNVMDDLNPKILQTLQNILDECNPYI</sequence>
<feature type="compositionally biased region" description="Polar residues" evidence="1">
    <location>
        <begin position="1"/>
        <end position="11"/>
    </location>
</feature>
<evidence type="ECO:0000313" key="2">
    <source>
        <dbReference type="EMBL" id="CAG8791931.1"/>
    </source>
</evidence>
<dbReference type="EMBL" id="CAJVPY010027987">
    <property type="protein sequence ID" value="CAG8791931.1"/>
    <property type="molecule type" value="Genomic_DNA"/>
</dbReference>
<evidence type="ECO:0000256" key="1">
    <source>
        <dbReference type="SAM" id="MobiDB-lite"/>
    </source>
</evidence>
<gene>
    <name evidence="2" type="ORF">DERYTH_LOCUS21596</name>
</gene>
<protein>
    <submittedName>
        <fullName evidence="2">18946_t:CDS:1</fullName>
    </submittedName>
</protein>
<evidence type="ECO:0000313" key="3">
    <source>
        <dbReference type="Proteomes" id="UP000789405"/>
    </source>
</evidence>
<dbReference type="OrthoDB" id="2361514at2759"/>
<keyword evidence="3" id="KW-1185">Reference proteome</keyword>
<feature type="region of interest" description="Disordered" evidence="1">
    <location>
        <begin position="1"/>
        <end position="26"/>
    </location>
</feature>